<dbReference type="RefSeq" id="WP_183789979.1">
    <property type="nucleotide sequence ID" value="NZ_JACIDU010000003.1"/>
</dbReference>
<keyword evidence="3" id="KW-1185">Reference proteome</keyword>
<evidence type="ECO:0000313" key="3">
    <source>
        <dbReference type="Proteomes" id="UP000584824"/>
    </source>
</evidence>
<accession>A0A7W6P127</accession>
<dbReference type="EMBL" id="JACIDU010000003">
    <property type="protein sequence ID" value="MBB4102426.1"/>
    <property type="molecule type" value="Genomic_DNA"/>
</dbReference>
<sequence length="109" mass="11576">MKSVLAAVIALLSICSPASALDHGYWVVVGNMLPDQVIGGKTQNAIQAKIGRCGYEPFNDFSFKFGFKPGYITFVLGAYATKAEANAVLKSAKSCVPDAYIKYGAYAGE</sequence>
<organism evidence="2 3">
    <name type="scientific">Allorhizobium borbori</name>
    <dbReference type="NCBI Taxonomy" id="485907"/>
    <lineage>
        <taxon>Bacteria</taxon>
        <taxon>Pseudomonadati</taxon>
        <taxon>Pseudomonadota</taxon>
        <taxon>Alphaproteobacteria</taxon>
        <taxon>Hyphomicrobiales</taxon>
        <taxon>Rhizobiaceae</taxon>
        <taxon>Rhizobium/Agrobacterium group</taxon>
        <taxon>Allorhizobium</taxon>
    </lineage>
</organism>
<dbReference type="AlphaFoldDB" id="A0A7W6P127"/>
<feature type="signal peptide" evidence="1">
    <location>
        <begin position="1"/>
        <end position="20"/>
    </location>
</feature>
<name>A0A7W6P127_9HYPH</name>
<evidence type="ECO:0000256" key="1">
    <source>
        <dbReference type="SAM" id="SignalP"/>
    </source>
</evidence>
<evidence type="ECO:0000313" key="2">
    <source>
        <dbReference type="EMBL" id="MBB4102426.1"/>
    </source>
</evidence>
<keyword evidence="1" id="KW-0732">Signal</keyword>
<protein>
    <recommendedName>
        <fullName evidence="4">SPOR domain-containing protein</fullName>
    </recommendedName>
</protein>
<evidence type="ECO:0008006" key="4">
    <source>
        <dbReference type="Google" id="ProtNLM"/>
    </source>
</evidence>
<feature type="chain" id="PRO_5031484232" description="SPOR domain-containing protein" evidence="1">
    <location>
        <begin position="21"/>
        <end position="109"/>
    </location>
</feature>
<comment type="caution">
    <text evidence="2">The sequence shown here is derived from an EMBL/GenBank/DDBJ whole genome shotgun (WGS) entry which is preliminary data.</text>
</comment>
<gene>
    <name evidence="2" type="ORF">GGQ66_000961</name>
</gene>
<proteinExistence type="predicted"/>
<reference evidence="2 3" key="1">
    <citation type="submission" date="2020-08" db="EMBL/GenBank/DDBJ databases">
        <title>Genomic Encyclopedia of Type Strains, Phase IV (KMG-IV): sequencing the most valuable type-strain genomes for metagenomic binning, comparative biology and taxonomic classification.</title>
        <authorList>
            <person name="Goeker M."/>
        </authorList>
    </citation>
    <scope>NUCLEOTIDE SEQUENCE [LARGE SCALE GENOMIC DNA]</scope>
    <source>
        <strain evidence="2 3">DSM 26385</strain>
    </source>
</reference>
<dbReference type="Proteomes" id="UP000584824">
    <property type="component" value="Unassembled WGS sequence"/>
</dbReference>